<evidence type="ECO:0008006" key="3">
    <source>
        <dbReference type="Google" id="ProtNLM"/>
    </source>
</evidence>
<evidence type="ECO:0000313" key="1">
    <source>
        <dbReference type="EMBL" id="GIQ63391.1"/>
    </source>
</evidence>
<dbReference type="Proteomes" id="UP000680304">
    <property type="component" value="Unassembled WGS sequence"/>
</dbReference>
<evidence type="ECO:0000313" key="2">
    <source>
        <dbReference type="Proteomes" id="UP000680304"/>
    </source>
</evidence>
<reference evidence="1 2" key="1">
    <citation type="submission" date="2021-04" db="EMBL/GenBank/DDBJ databases">
        <title>Draft genome sequence of Paenibacillus cisolokensis, LC2-13A.</title>
        <authorList>
            <person name="Uke A."/>
            <person name="Chhe C."/>
            <person name="Baramee S."/>
            <person name="Kosugi A."/>
        </authorList>
    </citation>
    <scope>NUCLEOTIDE SEQUENCE [LARGE SCALE GENOMIC DNA]</scope>
    <source>
        <strain evidence="1 2">LC2-13A</strain>
    </source>
</reference>
<name>A0ABQ4N618_9BACL</name>
<proteinExistence type="predicted"/>
<gene>
    <name evidence="1" type="ORF">PACILC2_19590</name>
</gene>
<sequence length="104" mass="11670">MKPGIVFVINYFYPDYASTGQLMTELCLHLQRDFDITVIAARPENGTAGPEGGKRIAESRLEGIKILHIKLPKVDKTNKISRLRYVAAYFFMPCTCCCGRSVPN</sequence>
<keyword evidence="2" id="KW-1185">Reference proteome</keyword>
<accession>A0ABQ4N618</accession>
<comment type="caution">
    <text evidence="1">The sequence shown here is derived from an EMBL/GenBank/DDBJ whole genome shotgun (WGS) entry which is preliminary data.</text>
</comment>
<protein>
    <recommendedName>
        <fullName evidence="3">Glycosyltransferase subfamily 4-like N-terminal domain-containing protein</fullName>
    </recommendedName>
</protein>
<organism evidence="1 2">
    <name type="scientific">Paenibacillus cisolokensis</name>
    <dbReference type="NCBI Taxonomy" id="1658519"/>
    <lineage>
        <taxon>Bacteria</taxon>
        <taxon>Bacillati</taxon>
        <taxon>Bacillota</taxon>
        <taxon>Bacilli</taxon>
        <taxon>Bacillales</taxon>
        <taxon>Paenibacillaceae</taxon>
        <taxon>Paenibacillus</taxon>
    </lineage>
</organism>
<dbReference type="EMBL" id="BOVJ01000061">
    <property type="protein sequence ID" value="GIQ63391.1"/>
    <property type="molecule type" value="Genomic_DNA"/>
</dbReference>